<dbReference type="Proteomes" id="UP001277972">
    <property type="component" value="Unassembled WGS sequence"/>
</dbReference>
<sequence length="390" mass="44902">MSKAAPLAENKRLPWIDTARGFAIFGIFIVNLVAFHAPYFMYSNGSNYWGLDDPGIWQAIVEIFFQSSFYSLFSFLFGFGMQIIYENLHSKKMEAPQKWLVRRLIILLGFGLVHAFLFWHGDILITYAITGFLLLLFLKRQNVTLIVWSLCLLLIPTSMFTGLLYLASLLGDMSSLANMVAIEQAYQHYGNGTLGEVLSQNANDWLVGNTVFQLILTICNLLPIFLLGLLFARNKWLHDIQSHRKILQKWWIATLLLSILCKVVPYTFGYPIWFTRVHNVIGGTSSAIFYIITITLLFNKMKKLAILIGYVGKMALTNYILQSIIGFMLFYSVGFGLYGMLTPFQTILIGIIVYIIQIVLSYLWLQKYKRGPLEWLWRSLNYKQRLANKR</sequence>
<dbReference type="EMBL" id="JAWZSR010000003">
    <property type="protein sequence ID" value="MDX8045762.1"/>
    <property type="molecule type" value="Genomic_DNA"/>
</dbReference>
<gene>
    <name evidence="1" type="ORF">SH601_07140</name>
</gene>
<protein>
    <submittedName>
        <fullName evidence="1">DUF418 domain-containing protein</fullName>
    </submittedName>
</protein>
<keyword evidence="2" id="KW-1185">Reference proteome</keyword>
<accession>A0ACC6M4T1</accession>
<comment type="caution">
    <text evidence="1">The sequence shown here is derived from an EMBL/GenBank/DDBJ whole genome shotgun (WGS) entry which is preliminary data.</text>
</comment>
<proteinExistence type="predicted"/>
<evidence type="ECO:0000313" key="1">
    <source>
        <dbReference type="EMBL" id="MDX8045762.1"/>
    </source>
</evidence>
<evidence type="ECO:0000313" key="2">
    <source>
        <dbReference type="Proteomes" id="UP001277972"/>
    </source>
</evidence>
<organism evidence="1 2">
    <name type="scientific">Gracilibacillus pellucidus</name>
    <dbReference type="NCBI Taxonomy" id="3095368"/>
    <lineage>
        <taxon>Bacteria</taxon>
        <taxon>Bacillati</taxon>
        <taxon>Bacillota</taxon>
        <taxon>Bacilli</taxon>
        <taxon>Bacillales</taxon>
        <taxon>Bacillaceae</taxon>
        <taxon>Gracilibacillus</taxon>
    </lineage>
</organism>
<reference evidence="1" key="1">
    <citation type="submission" date="2023-11" db="EMBL/GenBank/DDBJ databases">
        <title>Gracilibacillus pellucida a moderately halophilic bacterium isolated from saline soil in Xinjiang province.</title>
        <authorList>
            <person name="Zhang Z."/>
            <person name="Tan F."/>
            <person name="Wang Y."/>
            <person name="Xia M."/>
        </authorList>
    </citation>
    <scope>NUCLEOTIDE SEQUENCE</scope>
    <source>
        <strain evidence="1">S3-1-1</strain>
    </source>
</reference>
<name>A0ACC6M4T1_9BACI</name>